<feature type="transmembrane region" description="Helical" evidence="6">
    <location>
        <begin position="177"/>
        <end position="197"/>
    </location>
</feature>
<keyword evidence="5 6" id="KW-0472">Membrane</keyword>
<feature type="transmembrane region" description="Helical" evidence="6">
    <location>
        <begin position="237"/>
        <end position="256"/>
    </location>
</feature>
<feature type="transmembrane region" description="Helical" evidence="6">
    <location>
        <begin position="65"/>
        <end position="85"/>
    </location>
</feature>
<evidence type="ECO:0000259" key="7">
    <source>
        <dbReference type="Pfam" id="PF00892"/>
    </source>
</evidence>
<evidence type="ECO:0000256" key="1">
    <source>
        <dbReference type="ARBA" id="ARBA00004141"/>
    </source>
</evidence>
<evidence type="ECO:0000256" key="3">
    <source>
        <dbReference type="ARBA" id="ARBA00022692"/>
    </source>
</evidence>
<dbReference type="RefSeq" id="WP_077303560.1">
    <property type="nucleotide sequence ID" value="NZ_MPOJ01000004.1"/>
</dbReference>
<gene>
    <name evidence="8" type="ORF">BOX24_01925</name>
</gene>
<keyword evidence="3 6" id="KW-0812">Transmembrane</keyword>
<keyword evidence="4 6" id="KW-1133">Transmembrane helix</keyword>
<evidence type="ECO:0000256" key="2">
    <source>
        <dbReference type="ARBA" id="ARBA00007362"/>
    </source>
</evidence>
<dbReference type="EMBL" id="MPOJ01000004">
    <property type="protein sequence ID" value="OOH74371.1"/>
    <property type="molecule type" value="Genomic_DNA"/>
</dbReference>
<feature type="transmembrane region" description="Helical" evidence="6">
    <location>
        <begin position="35"/>
        <end position="53"/>
    </location>
</feature>
<dbReference type="Pfam" id="PF00892">
    <property type="entry name" value="EamA"/>
    <property type="match status" value="2"/>
</dbReference>
<evidence type="ECO:0000256" key="4">
    <source>
        <dbReference type="ARBA" id="ARBA00022989"/>
    </source>
</evidence>
<feature type="transmembrane region" description="Helical" evidence="6">
    <location>
        <begin position="120"/>
        <end position="137"/>
    </location>
</feature>
<dbReference type="AlphaFoldDB" id="A0A1V3SXK1"/>
<dbReference type="PANTHER" id="PTHR32322">
    <property type="entry name" value="INNER MEMBRANE TRANSPORTER"/>
    <property type="match status" value="1"/>
</dbReference>
<sequence length="303" mass="32788">MLNRTGPLVALGLLSLIWGYNWVVMKIGLKDCPPLLFASLRVLGGAMILLPLLRLLGRPLAVPPLSYVVPLGLFQSTGFVGCTLWALESGAAGKTAILVYMMPLWLLMMAWPVLGERIRGWQWPAMGFAFLGLYLILDPGRNGSSLQGTLLAILSGIFWAISAVWQKKMAPPGVDLLTVTAWQMVFGGLGLLLVALLRDPLTLHWSPSLVGALLYNALPGNALAWILWAYALRHLPSGVAGMGTLVAPLVGVLASWAQLGEHPGSREFQGMLFIFLALFLVTWQHLRMQNDTALASGPEESGE</sequence>
<evidence type="ECO:0000256" key="5">
    <source>
        <dbReference type="ARBA" id="ARBA00023136"/>
    </source>
</evidence>
<accession>A0A1V3SXK1</accession>
<feature type="transmembrane region" description="Helical" evidence="6">
    <location>
        <begin position="6"/>
        <end position="23"/>
    </location>
</feature>
<dbReference type="PANTHER" id="PTHR32322:SF2">
    <property type="entry name" value="EAMA DOMAIN-CONTAINING PROTEIN"/>
    <property type="match status" value="1"/>
</dbReference>
<feature type="transmembrane region" description="Helical" evidence="6">
    <location>
        <begin position="268"/>
        <end position="286"/>
    </location>
</feature>
<feature type="transmembrane region" description="Helical" evidence="6">
    <location>
        <begin position="149"/>
        <end position="165"/>
    </location>
</feature>
<comment type="subcellular location">
    <subcellularLocation>
        <location evidence="1">Membrane</location>
        <topology evidence="1">Multi-pass membrane protein</topology>
    </subcellularLocation>
</comment>
<protein>
    <submittedName>
        <fullName evidence="8">EamA family transporter</fullName>
    </submittedName>
</protein>
<organism evidence="8 9">
    <name type="scientific">Leptospirillum ferriphilum</name>
    <dbReference type="NCBI Taxonomy" id="178606"/>
    <lineage>
        <taxon>Bacteria</taxon>
        <taxon>Pseudomonadati</taxon>
        <taxon>Nitrospirota</taxon>
        <taxon>Nitrospiria</taxon>
        <taxon>Nitrospirales</taxon>
        <taxon>Nitrospiraceae</taxon>
        <taxon>Leptospirillum</taxon>
    </lineage>
</organism>
<proteinExistence type="inferred from homology"/>
<dbReference type="InterPro" id="IPR037185">
    <property type="entry name" value="EmrE-like"/>
</dbReference>
<dbReference type="InterPro" id="IPR000620">
    <property type="entry name" value="EamA_dom"/>
</dbReference>
<evidence type="ECO:0000256" key="6">
    <source>
        <dbReference type="SAM" id="Phobius"/>
    </source>
</evidence>
<dbReference type="Proteomes" id="UP000188586">
    <property type="component" value="Unassembled WGS sequence"/>
</dbReference>
<name>A0A1V3SXK1_9BACT</name>
<comment type="caution">
    <text evidence="8">The sequence shown here is derived from an EMBL/GenBank/DDBJ whole genome shotgun (WGS) entry which is preliminary data.</text>
</comment>
<evidence type="ECO:0000313" key="8">
    <source>
        <dbReference type="EMBL" id="OOH74371.1"/>
    </source>
</evidence>
<dbReference type="InterPro" id="IPR050638">
    <property type="entry name" value="AA-Vitamin_Transporters"/>
</dbReference>
<evidence type="ECO:0000313" key="9">
    <source>
        <dbReference type="Proteomes" id="UP000188586"/>
    </source>
</evidence>
<feature type="domain" description="EamA" evidence="7">
    <location>
        <begin position="13"/>
        <end position="137"/>
    </location>
</feature>
<feature type="transmembrane region" description="Helical" evidence="6">
    <location>
        <begin position="209"/>
        <end position="231"/>
    </location>
</feature>
<dbReference type="GO" id="GO:0016020">
    <property type="term" value="C:membrane"/>
    <property type="evidence" value="ECO:0007669"/>
    <property type="project" value="UniProtKB-SubCell"/>
</dbReference>
<dbReference type="SUPFAM" id="SSF103481">
    <property type="entry name" value="Multidrug resistance efflux transporter EmrE"/>
    <property type="match status" value="2"/>
</dbReference>
<comment type="similarity">
    <text evidence="2">Belongs to the EamA transporter family.</text>
</comment>
<feature type="domain" description="EamA" evidence="7">
    <location>
        <begin position="148"/>
        <end position="282"/>
    </location>
</feature>
<feature type="transmembrane region" description="Helical" evidence="6">
    <location>
        <begin position="97"/>
        <end position="114"/>
    </location>
</feature>
<reference evidence="8 9" key="1">
    <citation type="submission" date="2016-11" db="EMBL/GenBank/DDBJ databases">
        <title>Comparative genomics of co-occurring bacteria in distinct bioleaching systems unravels niche-specific adaptation.</title>
        <authorList>
            <person name="Zhang X."/>
            <person name="Liu X."/>
            <person name="Yin H."/>
        </authorList>
    </citation>
    <scope>NUCLEOTIDE SEQUENCE [LARGE SCALE GENOMIC DNA]</scope>
    <source>
        <strain evidence="8 9">DX</strain>
    </source>
</reference>